<dbReference type="OrthoDB" id="9783470at2"/>
<dbReference type="SUPFAM" id="SSF55729">
    <property type="entry name" value="Acyl-CoA N-acyltransferases (Nat)"/>
    <property type="match status" value="1"/>
</dbReference>
<name>A0A345NID5_9MICO</name>
<organism evidence="1 2">
    <name type="scientific">Ornithinimicrobium avium</name>
    <dbReference type="NCBI Taxonomy" id="2283195"/>
    <lineage>
        <taxon>Bacteria</taxon>
        <taxon>Bacillati</taxon>
        <taxon>Actinomycetota</taxon>
        <taxon>Actinomycetes</taxon>
        <taxon>Micrococcales</taxon>
        <taxon>Ornithinimicrobiaceae</taxon>
        <taxon>Ornithinimicrobium</taxon>
    </lineage>
</organism>
<dbReference type="KEGG" id="orn:DV701_00050"/>
<dbReference type="RefSeq" id="WP_114926562.1">
    <property type="nucleotide sequence ID" value="NZ_CP031229.1"/>
</dbReference>
<dbReference type="EMBL" id="CP031229">
    <property type="protein sequence ID" value="AXH94793.1"/>
    <property type="molecule type" value="Genomic_DNA"/>
</dbReference>
<protein>
    <submittedName>
        <fullName evidence="1">N-acetyltransferase</fullName>
    </submittedName>
</protein>
<gene>
    <name evidence="1" type="ORF">DV701_00050</name>
</gene>
<proteinExistence type="predicted"/>
<evidence type="ECO:0000313" key="2">
    <source>
        <dbReference type="Proteomes" id="UP000253790"/>
    </source>
</evidence>
<dbReference type="InterPro" id="IPR016181">
    <property type="entry name" value="Acyl_CoA_acyltransferase"/>
</dbReference>
<keyword evidence="1" id="KW-0808">Transferase</keyword>
<keyword evidence="2" id="KW-1185">Reference proteome</keyword>
<dbReference type="Proteomes" id="UP000253790">
    <property type="component" value="Chromosome"/>
</dbReference>
<dbReference type="GO" id="GO:0016740">
    <property type="term" value="F:transferase activity"/>
    <property type="evidence" value="ECO:0007669"/>
    <property type="project" value="UniProtKB-KW"/>
</dbReference>
<dbReference type="Gene3D" id="3.40.630.30">
    <property type="match status" value="1"/>
</dbReference>
<evidence type="ECO:0000313" key="1">
    <source>
        <dbReference type="EMBL" id="AXH94793.1"/>
    </source>
</evidence>
<sequence>MTSTITVTRGNDPGAVRRILASLPDWFGIPEANEHYVRAGARLPGYLASVDDRVVGVALVDALEEDLRADGAQVLQVKTVGASFEDEGYAATRAFYEARGFLPLQEVDGLDWDGPTLVMVKPLRP</sequence>
<dbReference type="AlphaFoldDB" id="A0A345NID5"/>
<accession>A0A345NID5</accession>
<reference evidence="1 2" key="1">
    <citation type="submission" date="2018-07" db="EMBL/GenBank/DDBJ databases">
        <title>Complete genome sequencing of Ornithinimicrobium sp. AMA3305.</title>
        <authorList>
            <person name="Bae J.-W."/>
        </authorList>
    </citation>
    <scope>NUCLEOTIDE SEQUENCE [LARGE SCALE GENOMIC DNA]</scope>
    <source>
        <strain evidence="1 2">AMA3305</strain>
    </source>
</reference>